<evidence type="ECO:0000313" key="1">
    <source>
        <dbReference type="EMBL" id="ARC39152.1"/>
    </source>
</evidence>
<dbReference type="Proteomes" id="UP000191257">
    <property type="component" value="Plasmid unnamed7"/>
</dbReference>
<evidence type="ECO:0000313" key="2">
    <source>
        <dbReference type="Proteomes" id="UP000191257"/>
    </source>
</evidence>
<dbReference type="KEGG" id="pye:A6J80_23065"/>
<proteinExistence type="predicted"/>
<accession>A0A1V0GZA9</accession>
<protein>
    <submittedName>
        <fullName evidence="1">Uncharacterized protein</fullName>
    </submittedName>
</protein>
<keyword evidence="1" id="KW-0614">Plasmid</keyword>
<dbReference type="EMBL" id="CP020447">
    <property type="protein sequence ID" value="ARC39152.1"/>
    <property type="molecule type" value="Genomic_DNA"/>
</dbReference>
<gene>
    <name evidence="1" type="ORF">A6J80_23065</name>
</gene>
<keyword evidence="2" id="KW-1185">Reference proteome</keyword>
<reference evidence="1" key="1">
    <citation type="submission" date="2017-12" db="EMBL/GenBank/DDBJ databases">
        <title>FDA dAtabase for Regulatory Grade micrObial Sequences (FDA-ARGOS): Supporting development and validation of Infectious Disease Dx tests.</title>
        <authorList>
            <person name="Campos J."/>
            <person name="Goldberg B."/>
            <person name="Tallon L."/>
            <person name="Sadzewicz L."/>
            <person name="Sengamalay N."/>
            <person name="Ott S."/>
            <person name="Godinez A."/>
            <person name="Nagaraj S."/>
            <person name="Vyas G."/>
            <person name="Aluvathingal J."/>
            <person name="Nadendla S."/>
            <person name="Geyer C."/>
            <person name="Nandy P."/>
            <person name="Hobson J."/>
            <person name="Sichtig H."/>
        </authorList>
    </citation>
    <scope>NUCLEOTIDE SEQUENCE</scope>
    <source>
        <strain evidence="1">FDAARGOS_252</strain>
        <plasmid evidence="1">unnamed7</plasmid>
    </source>
</reference>
<name>A0A1V0GZA9_9RHOB</name>
<sequence>MRLWGATDAVLMYACTANLRSKLGMVRHPASCAARAIMWSAYTVPPVEIDRQSYLVGCLYH</sequence>
<geneLocation type="plasmid" evidence="1 2">
    <name>unnamed7</name>
</geneLocation>
<organism evidence="1 2">
    <name type="scientific">Paracoccus yeei</name>
    <dbReference type="NCBI Taxonomy" id="147645"/>
    <lineage>
        <taxon>Bacteria</taxon>
        <taxon>Pseudomonadati</taxon>
        <taxon>Pseudomonadota</taxon>
        <taxon>Alphaproteobacteria</taxon>
        <taxon>Rhodobacterales</taxon>
        <taxon>Paracoccaceae</taxon>
        <taxon>Paracoccus</taxon>
    </lineage>
</organism>
<dbReference type="AlphaFoldDB" id="A0A1V0GZA9"/>